<comment type="caution">
    <text evidence="10">The sequence shown here is derived from an EMBL/GenBank/DDBJ whole genome shotgun (WGS) entry which is preliminary data.</text>
</comment>
<keyword evidence="5 8" id="KW-0812">Transmembrane</keyword>
<evidence type="ECO:0000313" key="11">
    <source>
        <dbReference type="Proteomes" id="UP000228495"/>
    </source>
</evidence>
<evidence type="ECO:0000256" key="5">
    <source>
        <dbReference type="ARBA" id="ARBA00022692"/>
    </source>
</evidence>
<dbReference type="InterPro" id="IPR050297">
    <property type="entry name" value="LipidA_mod_glycosyltrf_83"/>
</dbReference>
<evidence type="ECO:0000313" key="10">
    <source>
        <dbReference type="EMBL" id="PIP56845.1"/>
    </source>
</evidence>
<feature type="transmembrane region" description="Helical" evidence="8">
    <location>
        <begin position="276"/>
        <end position="298"/>
    </location>
</feature>
<feature type="domain" description="Glycosyltransferase RgtA/B/C/D-like" evidence="9">
    <location>
        <begin position="93"/>
        <end position="219"/>
    </location>
</feature>
<evidence type="ECO:0000256" key="8">
    <source>
        <dbReference type="SAM" id="Phobius"/>
    </source>
</evidence>
<dbReference type="Proteomes" id="UP000228495">
    <property type="component" value="Unassembled WGS sequence"/>
</dbReference>
<dbReference type="GO" id="GO:0005886">
    <property type="term" value="C:plasma membrane"/>
    <property type="evidence" value="ECO:0007669"/>
    <property type="project" value="UniProtKB-SubCell"/>
</dbReference>
<keyword evidence="6 8" id="KW-1133">Transmembrane helix</keyword>
<feature type="transmembrane region" description="Helical" evidence="8">
    <location>
        <begin position="363"/>
        <end position="383"/>
    </location>
</feature>
<feature type="transmembrane region" description="Helical" evidence="8">
    <location>
        <begin position="310"/>
        <end position="327"/>
    </location>
</feature>
<keyword evidence="7 8" id="KW-0472">Membrane</keyword>
<dbReference type="Pfam" id="PF13231">
    <property type="entry name" value="PMT_2"/>
    <property type="match status" value="1"/>
</dbReference>
<protein>
    <recommendedName>
        <fullName evidence="9">Glycosyltransferase RgtA/B/C/D-like domain-containing protein</fullName>
    </recommendedName>
</protein>
<feature type="transmembrane region" description="Helical" evidence="8">
    <location>
        <begin position="333"/>
        <end position="351"/>
    </location>
</feature>
<evidence type="ECO:0000259" key="9">
    <source>
        <dbReference type="Pfam" id="PF13231"/>
    </source>
</evidence>
<evidence type="ECO:0000256" key="6">
    <source>
        <dbReference type="ARBA" id="ARBA00022989"/>
    </source>
</evidence>
<feature type="transmembrane region" description="Helical" evidence="8">
    <location>
        <begin position="116"/>
        <end position="135"/>
    </location>
</feature>
<dbReference type="EMBL" id="PCSU01000012">
    <property type="protein sequence ID" value="PIP56845.1"/>
    <property type="molecule type" value="Genomic_DNA"/>
</dbReference>
<dbReference type="PANTHER" id="PTHR33908:SF11">
    <property type="entry name" value="MEMBRANE PROTEIN"/>
    <property type="match status" value="1"/>
</dbReference>
<dbReference type="GO" id="GO:0016763">
    <property type="term" value="F:pentosyltransferase activity"/>
    <property type="evidence" value="ECO:0007669"/>
    <property type="project" value="TreeGrafter"/>
</dbReference>
<keyword evidence="2" id="KW-1003">Cell membrane</keyword>
<dbReference type="InterPro" id="IPR038731">
    <property type="entry name" value="RgtA/B/C-like"/>
</dbReference>
<dbReference type="PANTHER" id="PTHR33908">
    <property type="entry name" value="MANNOSYLTRANSFERASE YKCB-RELATED"/>
    <property type="match status" value="1"/>
</dbReference>
<dbReference type="GO" id="GO:0009103">
    <property type="term" value="P:lipopolysaccharide biosynthetic process"/>
    <property type="evidence" value="ECO:0007669"/>
    <property type="project" value="UniProtKB-ARBA"/>
</dbReference>
<evidence type="ECO:0000256" key="4">
    <source>
        <dbReference type="ARBA" id="ARBA00022679"/>
    </source>
</evidence>
<sequence>MLLTFAKRHKTLLIIAALAFIVRIIDINWDNGLGLHPDERMIMFVVERLTGGNLNPDFFNYGNLPIYLLKGVSSIVGLFDPSLTHYPNILYVGRLLSTLFDTGTTILIFLISTKLFHRNVGIIAGILYATAVFPIQNAHFYIVDPQMTFWMFLTVWILIRNKLSSKTFLLAGITTGLASATKFTGVVTLGLPLLFIAYHLFMSKQFVVKQAIIYGFITLSSGVIVFFATQPYTLLEFATYIKQVSAQLAMSSDASVFPYTKQFIPSIAYIEPAYGIISWGLGLPLGLLSLLGLIYTFFHTYQTRSSKLGLLLLFFGMYFLVFGQSAVKYMRYYLPLYPILILCAAIILDKVFTTLQTSLLSRFYKLAVAFMAVVLLVWPIMYLTTLQGPHTRVIASDWIFETLELGSTILSETWDDALPFGSHGAFTIDQLDFYSPESDTKWETINSQLKNGDYLVLSSKRVYRSILLNPHEYPETSQWYLDLFNGRSEYQLIKTFTSYPRITFGSFSYIIPDNISPESFTIFDHPKVMIFKNISKDFEADDNYSQTN</sequence>
<proteinExistence type="predicted"/>
<evidence type="ECO:0000256" key="1">
    <source>
        <dbReference type="ARBA" id="ARBA00004651"/>
    </source>
</evidence>
<keyword evidence="3" id="KW-0328">Glycosyltransferase</keyword>
<name>A0A2H0BGP5_UNCKA</name>
<comment type="subcellular location">
    <subcellularLocation>
        <location evidence="1">Cell membrane</location>
        <topology evidence="1">Multi-pass membrane protein</topology>
    </subcellularLocation>
</comment>
<evidence type="ECO:0000256" key="7">
    <source>
        <dbReference type="ARBA" id="ARBA00023136"/>
    </source>
</evidence>
<feature type="transmembrane region" description="Helical" evidence="8">
    <location>
        <begin position="91"/>
        <end position="110"/>
    </location>
</feature>
<accession>A0A2H0BGP5</accession>
<organism evidence="10 11">
    <name type="scientific">candidate division WWE3 bacterium CG22_combo_CG10-13_8_21_14_all_39_12</name>
    <dbReference type="NCBI Taxonomy" id="1975094"/>
    <lineage>
        <taxon>Bacteria</taxon>
        <taxon>Katanobacteria</taxon>
    </lineage>
</organism>
<reference evidence="10 11" key="1">
    <citation type="submission" date="2017-09" db="EMBL/GenBank/DDBJ databases">
        <title>Depth-based differentiation of microbial function through sediment-hosted aquifers and enrichment of novel symbionts in the deep terrestrial subsurface.</title>
        <authorList>
            <person name="Probst A.J."/>
            <person name="Ladd B."/>
            <person name="Jarett J.K."/>
            <person name="Geller-Mcgrath D.E."/>
            <person name="Sieber C.M."/>
            <person name="Emerson J.B."/>
            <person name="Anantharaman K."/>
            <person name="Thomas B.C."/>
            <person name="Malmstrom R."/>
            <person name="Stieglmeier M."/>
            <person name="Klingl A."/>
            <person name="Woyke T."/>
            <person name="Ryan C.M."/>
            <person name="Banfield J.F."/>
        </authorList>
    </citation>
    <scope>NUCLEOTIDE SEQUENCE [LARGE SCALE GENOMIC DNA]</scope>
    <source>
        <strain evidence="10">CG22_combo_CG10-13_8_21_14_all_39_12</strain>
    </source>
</reference>
<evidence type="ECO:0000256" key="2">
    <source>
        <dbReference type="ARBA" id="ARBA00022475"/>
    </source>
</evidence>
<dbReference type="AlphaFoldDB" id="A0A2H0BGP5"/>
<feature type="transmembrane region" description="Helical" evidence="8">
    <location>
        <begin position="183"/>
        <end position="201"/>
    </location>
</feature>
<evidence type="ECO:0000256" key="3">
    <source>
        <dbReference type="ARBA" id="ARBA00022676"/>
    </source>
</evidence>
<keyword evidence="4" id="KW-0808">Transferase</keyword>
<gene>
    <name evidence="10" type="ORF">COX05_00920</name>
</gene>
<feature type="transmembrane region" description="Helical" evidence="8">
    <location>
        <begin position="213"/>
        <end position="232"/>
    </location>
</feature>
<feature type="transmembrane region" description="Helical" evidence="8">
    <location>
        <begin position="12"/>
        <end position="29"/>
    </location>
</feature>